<dbReference type="EMBL" id="CAADFL010000157">
    <property type="protein sequence ID" value="VFK10855.1"/>
    <property type="molecule type" value="Genomic_DNA"/>
</dbReference>
<dbReference type="AlphaFoldDB" id="A0A450W1G5"/>
<name>A0A450W1G5_9GAMM</name>
<proteinExistence type="predicted"/>
<gene>
    <name evidence="1" type="ORF">BECKFM1743B_GA0114221_101574</name>
</gene>
<accession>A0A450W1G5</accession>
<organism evidence="1">
    <name type="scientific">Candidatus Kentrum sp. FM</name>
    <dbReference type="NCBI Taxonomy" id="2126340"/>
    <lineage>
        <taxon>Bacteria</taxon>
        <taxon>Pseudomonadati</taxon>
        <taxon>Pseudomonadota</taxon>
        <taxon>Gammaproteobacteria</taxon>
        <taxon>Candidatus Kentrum</taxon>
    </lineage>
</organism>
<protein>
    <submittedName>
        <fullName evidence="1">Uncharacterized protein</fullName>
    </submittedName>
</protein>
<sequence length="80" mass="9163">MADRCNYPSEIDMDGRMFGGECLGANLVFAHYARFALMPKSCGYTALCYIRRSARQLQNRTIFSIGLFWALVQFNCEITH</sequence>
<reference evidence="1" key="1">
    <citation type="submission" date="2019-02" db="EMBL/GenBank/DDBJ databases">
        <authorList>
            <person name="Gruber-Vodicka R. H."/>
            <person name="Seah K. B. B."/>
        </authorList>
    </citation>
    <scope>NUCLEOTIDE SEQUENCE</scope>
    <source>
        <strain evidence="1">BECK_BZ164</strain>
    </source>
</reference>
<evidence type="ECO:0000313" key="1">
    <source>
        <dbReference type="EMBL" id="VFK10855.1"/>
    </source>
</evidence>